<evidence type="ECO:0000256" key="4">
    <source>
        <dbReference type="ARBA" id="ARBA00071664"/>
    </source>
</evidence>
<dbReference type="GO" id="GO:0006412">
    <property type="term" value="P:translation"/>
    <property type="evidence" value="ECO:0007669"/>
    <property type="project" value="UniProtKB-UniRule"/>
</dbReference>
<reference evidence="7 8" key="1">
    <citation type="submission" date="2015-10" db="EMBL/GenBank/DDBJ databases">
        <title>Metagenome-Assembled Genomes uncover a global brackish microbiome.</title>
        <authorList>
            <person name="Hugerth L.W."/>
            <person name="Larsson J."/>
            <person name="Alneberg J."/>
            <person name="Lindh M.V."/>
            <person name="Legrand C."/>
            <person name="Pinhassi J."/>
            <person name="Andersson A.F."/>
        </authorList>
    </citation>
    <scope>NUCLEOTIDE SEQUENCE [LARGE SCALE GENOMIC DNA]</scope>
    <source>
        <strain evidence="7">BACL18 MAG-120507-bin52</strain>
    </source>
</reference>
<dbReference type="PRINTS" id="PR00064">
    <property type="entry name" value="RIBOSOMALL35"/>
</dbReference>
<dbReference type="NCBIfam" id="TIGR00001">
    <property type="entry name" value="rpmI_bact"/>
    <property type="match status" value="1"/>
</dbReference>
<dbReference type="PANTHER" id="PTHR33343">
    <property type="entry name" value="54S RIBOSOMAL PROTEIN BL35M"/>
    <property type="match status" value="1"/>
</dbReference>
<gene>
    <name evidence="5" type="primary">rpmI</name>
    <name evidence="7" type="ORF">ABR82_07965</name>
</gene>
<dbReference type="InterPro" id="IPR021137">
    <property type="entry name" value="Ribosomal_bL35-like"/>
</dbReference>
<protein>
    <recommendedName>
        <fullName evidence="4 5">Large ribosomal subunit protein bL35</fullName>
    </recommendedName>
</protein>
<dbReference type="Proteomes" id="UP000051269">
    <property type="component" value="Unassembled WGS sequence"/>
</dbReference>
<evidence type="ECO:0000313" key="8">
    <source>
        <dbReference type="Proteomes" id="UP000051269"/>
    </source>
</evidence>
<keyword evidence="2 5" id="KW-0689">Ribosomal protein</keyword>
<dbReference type="Pfam" id="PF01632">
    <property type="entry name" value="Ribosomal_L35p"/>
    <property type="match status" value="1"/>
</dbReference>
<dbReference type="GO" id="GO:0015934">
    <property type="term" value="C:large ribosomal subunit"/>
    <property type="evidence" value="ECO:0007669"/>
    <property type="project" value="TreeGrafter"/>
</dbReference>
<evidence type="ECO:0000256" key="5">
    <source>
        <dbReference type="HAMAP-Rule" id="MF_00514"/>
    </source>
</evidence>
<organism evidence="7 8">
    <name type="scientific">Verrucomicrobia subdivision 6 bacterium BACL9 MAG-120507-bin52</name>
    <dbReference type="NCBI Taxonomy" id="1655590"/>
    <lineage>
        <taxon>Bacteria</taxon>
        <taxon>Pseudomonadati</taxon>
        <taxon>Verrucomicrobiota</taxon>
        <taxon>Verrucomicrobiia</taxon>
        <taxon>Verrucomicrobiales</taxon>
        <taxon>Verrucomicrobia subdivision 6</taxon>
    </lineage>
</organism>
<proteinExistence type="inferred from homology"/>
<comment type="similarity">
    <text evidence="1 5 6">Belongs to the bacterial ribosomal protein bL35 family.</text>
</comment>
<sequence>MPKPISRRKTKKSAAKRFKVTASGKILFGKPGRRHLASSKNRKRMRRLGKIAVLDKTDMARILENLPFR</sequence>
<dbReference type="GO" id="GO:0003735">
    <property type="term" value="F:structural constituent of ribosome"/>
    <property type="evidence" value="ECO:0007669"/>
    <property type="project" value="InterPro"/>
</dbReference>
<dbReference type="Gene3D" id="4.10.410.60">
    <property type="match status" value="1"/>
</dbReference>
<dbReference type="SUPFAM" id="SSF143034">
    <property type="entry name" value="L35p-like"/>
    <property type="match status" value="1"/>
</dbReference>
<dbReference type="PANTHER" id="PTHR33343:SF1">
    <property type="entry name" value="LARGE RIBOSOMAL SUBUNIT PROTEIN BL35M"/>
    <property type="match status" value="1"/>
</dbReference>
<comment type="caution">
    <text evidence="7">The sequence shown here is derived from an EMBL/GenBank/DDBJ whole genome shotgun (WGS) entry which is preliminary data.</text>
</comment>
<dbReference type="PROSITE" id="PS00936">
    <property type="entry name" value="RIBOSOMAL_L35"/>
    <property type="match status" value="1"/>
</dbReference>
<dbReference type="InterPro" id="IPR018265">
    <property type="entry name" value="Ribosomal_bL35_CS"/>
</dbReference>
<dbReference type="EMBL" id="LIBO01000049">
    <property type="protein sequence ID" value="KRO62642.1"/>
    <property type="molecule type" value="Genomic_DNA"/>
</dbReference>
<dbReference type="AlphaFoldDB" id="A0A0R2RNA4"/>
<evidence type="ECO:0000313" key="7">
    <source>
        <dbReference type="EMBL" id="KRO62642.1"/>
    </source>
</evidence>
<evidence type="ECO:0000256" key="6">
    <source>
        <dbReference type="RuleBase" id="RU000568"/>
    </source>
</evidence>
<dbReference type="FunFam" id="4.10.410.60:FF:000001">
    <property type="entry name" value="50S ribosomal protein L35"/>
    <property type="match status" value="1"/>
</dbReference>
<dbReference type="InterPro" id="IPR037229">
    <property type="entry name" value="Ribosomal_bL35_sf"/>
</dbReference>
<name>A0A0R2RNA4_9BACT</name>
<evidence type="ECO:0000256" key="3">
    <source>
        <dbReference type="ARBA" id="ARBA00023274"/>
    </source>
</evidence>
<evidence type="ECO:0000256" key="2">
    <source>
        <dbReference type="ARBA" id="ARBA00022980"/>
    </source>
</evidence>
<keyword evidence="3 5" id="KW-0687">Ribonucleoprotein</keyword>
<dbReference type="HAMAP" id="MF_00514">
    <property type="entry name" value="Ribosomal_bL35"/>
    <property type="match status" value="1"/>
</dbReference>
<evidence type="ECO:0000256" key="1">
    <source>
        <dbReference type="ARBA" id="ARBA00006598"/>
    </source>
</evidence>
<accession>A0A0R2RNA4</accession>
<dbReference type="InterPro" id="IPR001706">
    <property type="entry name" value="Ribosomal_bL35"/>
</dbReference>